<dbReference type="FunFam" id="3.90.226.10:FF:000004">
    <property type="entry name" value="Methylcrotonoyl-CoA carboxylase beta chain"/>
    <property type="match status" value="1"/>
</dbReference>
<evidence type="ECO:0000256" key="5">
    <source>
        <dbReference type="ARBA" id="ARBA00031237"/>
    </source>
</evidence>
<gene>
    <name evidence="11" type="ORF">PLXY2_LOCUS12169</name>
</gene>
<protein>
    <recommendedName>
        <fullName evidence="8">Probable methylcrotonoyl-CoA carboxylase beta chain, mitochondrial</fullName>
        <ecNumber evidence="3">6.4.1.4</ecNumber>
    </recommendedName>
    <alternativeName>
        <fullName evidence="6">3-methylcrotonyl-CoA carboxylase 2</fullName>
    </alternativeName>
    <alternativeName>
        <fullName evidence="4">3-methylcrotonyl-CoA carboxylase non-biotin-containing subunit</fullName>
    </alternativeName>
    <alternativeName>
        <fullName evidence="5">3-methylcrotonyl-CoA:carbon dioxide ligase subunit beta</fullName>
    </alternativeName>
</protein>
<evidence type="ECO:0000259" key="10">
    <source>
        <dbReference type="PROSITE" id="PS50989"/>
    </source>
</evidence>
<keyword evidence="12" id="KW-1185">Reference proteome</keyword>
<dbReference type="InterPro" id="IPR045190">
    <property type="entry name" value="MCCB/AccD1-like"/>
</dbReference>
<evidence type="ECO:0000256" key="7">
    <source>
        <dbReference type="ARBA" id="ARBA00052347"/>
    </source>
</evidence>
<dbReference type="InterPro" id="IPR011762">
    <property type="entry name" value="COA_CT_N"/>
</dbReference>
<dbReference type="GO" id="GO:0006552">
    <property type="term" value="P:L-leucine catabolic process"/>
    <property type="evidence" value="ECO:0007669"/>
    <property type="project" value="TreeGrafter"/>
</dbReference>
<dbReference type="InterPro" id="IPR011763">
    <property type="entry name" value="COA_CT_C"/>
</dbReference>
<dbReference type="Pfam" id="PF01039">
    <property type="entry name" value="Carboxyl_trans"/>
    <property type="match status" value="1"/>
</dbReference>
<dbReference type="GO" id="GO:0004485">
    <property type="term" value="F:methylcrotonoyl-CoA carboxylase activity"/>
    <property type="evidence" value="ECO:0007669"/>
    <property type="project" value="UniProtKB-EC"/>
</dbReference>
<dbReference type="GO" id="GO:1905202">
    <property type="term" value="C:methylcrotonoyl-CoA carboxylase complex"/>
    <property type="evidence" value="ECO:0007669"/>
    <property type="project" value="TreeGrafter"/>
</dbReference>
<dbReference type="PANTHER" id="PTHR22855:SF13">
    <property type="entry name" value="METHYLCROTONOYL-COA CARBOXYLASE BETA CHAIN, MITOCHONDRIAL"/>
    <property type="match status" value="1"/>
</dbReference>
<dbReference type="SUPFAM" id="SSF52096">
    <property type="entry name" value="ClpP/crotonase"/>
    <property type="match status" value="2"/>
</dbReference>
<dbReference type="Gene3D" id="3.90.226.10">
    <property type="entry name" value="2-enoyl-CoA Hydratase, Chain A, domain 1"/>
    <property type="match status" value="2"/>
</dbReference>
<dbReference type="InterPro" id="IPR029045">
    <property type="entry name" value="ClpP/crotonase-like_dom_sf"/>
</dbReference>
<comment type="pathway">
    <text evidence="2">Amino-acid degradation; L-leucine degradation; (S)-3-hydroxy-3-methylglutaryl-CoA from 3-isovaleryl-CoA: step 2/3.</text>
</comment>
<organism evidence="11 12">
    <name type="scientific">Plutella xylostella</name>
    <name type="common">Diamondback moth</name>
    <name type="synonym">Plutella maculipennis</name>
    <dbReference type="NCBI Taxonomy" id="51655"/>
    <lineage>
        <taxon>Eukaryota</taxon>
        <taxon>Metazoa</taxon>
        <taxon>Ecdysozoa</taxon>
        <taxon>Arthropoda</taxon>
        <taxon>Hexapoda</taxon>
        <taxon>Insecta</taxon>
        <taxon>Pterygota</taxon>
        <taxon>Neoptera</taxon>
        <taxon>Endopterygota</taxon>
        <taxon>Lepidoptera</taxon>
        <taxon>Glossata</taxon>
        <taxon>Ditrysia</taxon>
        <taxon>Yponomeutoidea</taxon>
        <taxon>Plutellidae</taxon>
        <taxon>Plutella</taxon>
    </lineage>
</organism>
<feature type="domain" description="CoA carboxyltransferase C-terminal" evidence="10">
    <location>
        <begin position="301"/>
        <end position="550"/>
    </location>
</feature>
<dbReference type="PROSITE" id="PS50980">
    <property type="entry name" value="COA_CT_NTER"/>
    <property type="match status" value="1"/>
</dbReference>
<evidence type="ECO:0000256" key="4">
    <source>
        <dbReference type="ARBA" id="ARBA00031109"/>
    </source>
</evidence>
<accession>A0A8S4G4V8</accession>
<dbReference type="EMBL" id="CAJHNJ030000070">
    <property type="protein sequence ID" value="CAG9133982.1"/>
    <property type="molecule type" value="Genomic_DNA"/>
</dbReference>
<evidence type="ECO:0000313" key="12">
    <source>
        <dbReference type="Proteomes" id="UP000653454"/>
    </source>
</evidence>
<feature type="domain" description="CoA carboxyltransferase N-terminal" evidence="9">
    <location>
        <begin position="43"/>
        <end position="299"/>
    </location>
</feature>
<dbReference type="EC" id="6.4.1.4" evidence="3"/>
<proteinExistence type="inferred from homology"/>
<dbReference type="PANTHER" id="PTHR22855">
    <property type="entry name" value="ACETYL, PROPIONYL, PYRUVATE, AND GLUTACONYL CARBOXYLASE-RELATED"/>
    <property type="match status" value="1"/>
</dbReference>
<evidence type="ECO:0000256" key="1">
    <source>
        <dbReference type="ARBA" id="ARBA00006102"/>
    </source>
</evidence>
<reference evidence="11" key="1">
    <citation type="submission" date="2020-11" db="EMBL/GenBank/DDBJ databases">
        <authorList>
            <person name="Whiteford S."/>
        </authorList>
    </citation>
    <scope>NUCLEOTIDE SEQUENCE</scope>
</reference>
<evidence type="ECO:0000256" key="6">
    <source>
        <dbReference type="ARBA" id="ARBA00031404"/>
    </source>
</evidence>
<evidence type="ECO:0000313" key="11">
    <source>
        <dbReference type="EMBL" id="CAG9133982.1"/>
    </source>
</evidence>
<comment type="similarity">
    <text evidence="1">Belongs to the AccD/PCCB family.</text>
</comment>
<evidence type="ECO:0000256" key="3">
    <source>
        <dbReference type="ARBA" id="ARBA00026116"/>
    </source>
</evidence>
<evidence type="ECO:0000259" key="9">
    <source>
        <dbReference type="PROSITE" id="PS50980"/>
    </source>
</evidence>
<comment type="caution">
    <text evidence="11">The sequence shown here is derived from an EMBL/GenBank/DDBJ whole genome shotgun (WGS) entry which is preliminary data.</text>
</comment>
<comment type="catalytic activity">
    <reaction evidence="7">
        <text>3-methylbut-2-enoyl-CoA + hydrogencarbonate + ATP = 3-methyl-(2E)-glutaconyl-CoA + ADP + phosphate + H(+)</text>
        <dbReference type="Rhea" id="RHEA:13589"/>
        <dbReference type="ChEBI" id="CHEBI:15378"/>
        <dbReference type="ChEBI" id="CHEBI:17544"/>
        <dbReference type="ChEBI" id="CHEBI:30616"/>
        <dbReference type="ChEBI" id="CHEBI:43474"/>
        <dbReference type="ChEBI" id="CHEBI:57344"/>
        <dbReference type="ChEBI" id="CHEBI:57346"/>
        <dbReference type="ChEBI" id="CHEBI:456216"/>
        <dbReference type="EC" id="6.4.1.4"/>
    </reaction>
</comment>
<name>A0A8S4G4V8_PLUXY</name>
<evidence type="ECO:0000256" key="8">
    <source>
        <dbReference type="ARBA" id="ARBA00069234"/>
    </source>
</evidence>
<dbReference type="Proteomes" id="UP000653454">
    <property type="component" value="Unassembled WGS sequence"/>
</dbReference>
<dbReference type="AlphaFoldDB" id="A0A8S4G4V8"/>
<dbReference type="PROSITE" id="PS50989">
    <property type="entry name" value="COA_CT_CTER"/>
    <property type="match status" value="1"/>
</dbReference>
<dbReference type="InterPro" id="IPR034733">
    <property type="entry name" value="AcCoA_carboxyl_beta"/>
</dbReference>
<sequence length="558" mass="60555">MLKLIRGIRRLKAQTLQYHSQATVIGSEPNRNDPYYQENRLKMDELVAELNEKTSETIKGGGEAAVRRHVGKGKLLVRERVARLVDEGSDVLELSPLAAHDMYRGQVPGAGIVTAVGKVQGHDCMIVANDATVKGGTYFPMTIKKHLRAQQIALECRLPCIYLVDSGGAHLPDQAEVFPDREHFGRIFFNQANMSAEGIPQISVVMGSCTAGGAYIPSMSDESIIIKNQGTIFLAGPPLVKASTGETVSAEDLGGADLHCRRSGVTDHYALDDEHALHLARNAVANLNWNKDQSGRIQATTVDEPLLDIDDLHGIVGANLQRPFDIREVIARIVDGSRFHEFKQLYGETLVCGFASLYGHPVGVIGNNGVLQSEAALKGSHFIQLCAARKVPLIFLQNITGFMVGSEAEAGGIAKNGAKMVTAVSCFKGPKLTVLVGGSYGAGNYGMCGRAFSPSFLYMWPNSRISVMGGPQAATVLSLVAKDKAEREGKSWREEDDKRVRGPLEAQFEKEGRPYYSTARLWDDGIVAPKNTRKVLGLSLSAALNAPHRESKFGVFRM</sequence>
<evidence type="ECO:0000256" key="2">
    <source>
        <dbReference type="ARBA" id="ARBA00025711"/>
    </source>
</evidence>
<dbReference type="GO" id="GO:0005739">
    <property type="term" value="C:mitochondrion"/>
    <property type="evidence" value="ECO:0007669"/>
    <property type="project" value="TreeGrafter"/>
</dbReference>
<dbReference type="FunFam" id="3.90.226.10:FF:000007">
    <property type="entry name" value="Methylcrotonoyl-CoA carboxylase subunit beta"/>
    <property type="match status" value="1"/>
</dbReference>